<dbReference type="InterPro" id="IPR036388">
    <property type="entry name" value="WH-like_DNA-bd_sf"/>
</dbReference>
<proteinExistence type="predicted"/>
<protein>
    <submittedName>
        <fullName evidence="2">Transcriptional regulator PadR-like family protein</fullName>
    </submittedName>
</protein>
<dbReference type="RefSeq" id="WP_104837566.1">
    <property type="nucleotide sequence ID" value="NZ_CP026606.1"/>
</dbReference>
<dbReference type="InterPro" id="IPR036390">
    <property type="entry name" value="WH_DNA-bd_sf"/>
</dbReference>
<sequence length="94" mass="10902">MSILKLLSKAYATDVLNLLNERGEMYFGEILNELDIHKSNLSKLLAEIEENGLVSLKEVSENKRMPKKYYKLTKKGLEIINRCNEIEKIQSENE</sequence>
<dbReference type="Gene3D" id="1.10.10.10">
    <property type="entry name" value="Winged helix-like DNA-binding domain superfamily/Winged helix DNA-binding domain"/>
    <property type="match status" value="1"/>
</dbReference>
<dbReference type="Proteomes" id="UP000239462">
    <property type="component" value="Chromosome"/>
</dbReference>
<dbReference type="KEGG" id="mmad:MMJJ_05350"/>
<feature type="domain" description="Winged helix DNA-binding" evidence="1">
    <location>
        <begin position="14"/>
        <end position="82"/>
    </location>
</feature>
<gene>
    <name evidence="2" type="ORF">MMJJ_05350</name>
</gene>
<evidence type="ECO:0000259" key="1">
    <source>
        <dbReference type="Pfam" id="PF13601"/>
    </source>
</evidence>
<accession>A0A2L1C993</accession>
<dbReference type="Pfam" id="PF13601">
    <property type="entry name" value="HTH_34"/>
    <property type="match status" value="1"/>
</dbReference>
<dbReference type="AlphaFoldDB" id="A0A2L1C993"/>
<dbReference type="GeneID" id="36101626"/>
<organism evidence="2 3">
    <name type="scientific">Methanococcus maripaludis</name>
    <name type="common">Methanococcus deltae</name>
    <dbReference type="NCBI Taxonomy" id="39152"/>
    <lineage>
        <taxon>Archaea</taxon>
        <taxon>Methanobacteriati</taxon>
        <taxon>Methanobacteriota</taxon>
        <taxon>Methanomada group</taxon>
        <taxon>Methanococci</taxon>
        <taxon>Methanococcales</taxon>
        <taxon>Methanococcaceae</taxon>
        <taxon>Methanococcus</taxon>
    </lineage>
</organism>
<dbReference type="GO" id="GO:0003700">
    <property type="term" value="F:DNA-binding transcription factor activity"/>
    <property type="evidence" value="ECO:0007669"/>
    <property type="project" value="InterPro"/>
</dbReference>
<dbReference type="InterPro" id="IPR027395">
    <property type="entry name" value="WH_DNA-bd_dom"/>
</dbReference>
<evidence type="ECO:0000313" key="2">
    <source>
        <dbReference type="EMBL" id="AVB75952.1"/>
    </source>
</evidence>
<evidence type="ECO:0000313" key="3">
    <source>
        <dbReference type="Proteomes" id="UP000239462"/>
    </source>
</evidence>
<reference evidence="3" key="1">
    <citation type="journal article" date="2018" name="Genome Announc.">
        <title>Complete Genome Sequence of the Methanococcus maripaludis Type Strain JJ (DSM 2067), a Model for Selenoprotein Synthesis in Archaea.</title>
        <authorList>
            <person name="Poehlein A."/>
            <person name="Heym D."/>
            <person name="Quitzke V."/>
            <person name="Fersch J."/>
            <person name="Daniel R."/>
            <person name="Rother M."/>
        </authorList>
    </citation>
    <scope>NUCLEOTIDE SEQUENCE [LARGE SCALE GENOMIC DNA]</scope>
    <source>
        <strain evidence="3">DSM 2067</strain>
    </source>
</reference>
<dbReference type="SUPFAM" id="SSF46785">
    <property type="entry name" value="Winged helix' DNA-binding domain"/>
    <property type="match status" value="1"/>
</dbReference>
<name>A0A2L1C993_METMI</name>
<dbReference type="EMBL" id="CP026606">
    <property type="protein sequence ID" value="AVB75952.1"/>
    <property type="molecule type" value="Genomic_DNA"/>
</dbReference>